<evidence type="ECO:0000259" key="3">
    <source>
        <dbReference type="PROSITE" id="PS50855"/>
    </source>
</evidence>
<dbReference type="GO" id="GO:0016020">
    <property type="term" value="C:membrane"/>
    <property type="evidence" value="ECO:0007669"/>
    <property type="project" value="InterPro"/>
</dbReference>
<feature type="transmembrane region" description="Helical" evidence="2">
    <location>
        <begin position="147"/>
        <end position="169"/>
    </location>
</feature>
<keyword evidence="1" id="KW-0813">Transport</keyword>
<dbReference type="RefSeq" id="WP_150905376.1">
    <property type="nucleotide sequence ID" value="NZ_VTWT01000011.1"/>
</dbReference>
<dbReference type="EMBL" id="VTWT01000011">
    <property type="protein sequence ID" value="KAA9325684.1"/>
    <property type="molecule type" value="Genomic_DNA"/>
</dbReference>
<gene>
    <name evidence="4" type="ORF">F0P94_17270</name>
</gene>
<evidence type="ECO:0000256" key="1">
    <source>
        <dbReference type="ARBA" id="ARBA00022660"/>
    </source>
</evidence>
<sequence length="468" mass="53364">MKRNPATIFIATALAVLLLGMFFGMLAAAQYVLPGFLKEALPFTKLRPLHVSMVVFWLLLGASGCVYYFLGAEKLLKRRIRKWIFLHYGLVCFVAIGSAVAYFTGNFGGREYWEFPPYLAIPLVLAWFVFLGVFWRSVSGKVKRWPVYYWMWLTGIVFFILSLAESYLWLLPYFGSDLVRDMAVQWKSYGAIVGSWNQLIYGAAFFLMAKISGDNSFAFSRKTFFFWFLGLTNLMFNWGHHIYALPVSPFIKHTAYLISMTELLIFGKILWEWKHSVSEMRQYFYRIPYRFLVAADVWVFLNLGVAILMSIPALNLHTHGTHVTVAHAMGTTIGINSMILLALAYYIFGQVFGPLSGKGLTKAKFGYWLSNGSLLVFWLALMGAGLTNAWFQWYEPDMPHALLMQQLVPFFAVFVLAGIFLFIGFALVVFPLLQQFISGKKTPADPSIILPTEISETSKKKEYANEYA</sequence>
<feature type="domain" description="Cytochrome oxidase subunit I profile" evidence="3">
    <location>
        <begin position="155"/>
        <end position="468"/>
    </location>
</feature>
<feature type="transmembrane region" description="Helical" evidence="2">
    <location>
        <begin position="250"/>
        <end position="271"/>
    </location>
</feature>
<feature type="transmembrane region" description="Helical" evidence="2">
    <location>
        <begin position="83"/>
        <end position="103"/>
    </location>
</feature>
<dbReference type="InterPro" id="IPR000883">
    <property type="entry name" value="Cyt_C_Oxase_1"/>
</dbReference>
<reference evidence="4 5" key="1">
    <citation type="submission" date="2019-09" db="EMBL/GenBank/DDBJ databases">
        <title>Genome sequence of Adhaeribacter sp. M2.</title>
        <authorList>
            <person name="Srinivasan S."/>
        </authorList>
    </citation>
    <scope>NUCLEOTIDE SEQUENCE [LARGE SCALE GENOMIC DNA]</scope>
    <source>
        <strain evidence="4 5">M2</strain>
    </source>
</reference>
<feature type="transmembrane region" description="Helical" evidence="2">
    <location>
        <begin position="224"/>
        <end position="244"/>
    </location>
</feature>
<feature type="transmembrane region" description="Helical" evidence="2">
    <location>
        <begin position="115"/>
        <end position="135"/>
    </location>
</feature>
<dbReference type="SUPFAM" id="SSF81442">
    <property type="entry name" value="Cytochrome c oxidase subunit I-like"/>
    <property type="match status" value="1"/>
</dbReference>
<feature type="transmembrane region" description="Helical" evidence="2">
    <location>
        <begin position="411"/>
        <end position="433"/>
    </location>
</feature>
<keyword evidence="2" id="KW-0812">Transmembrane</keyword>
<feature type="transmembrane region" description="Helical" evidence="2">
    <location>
        <begin position="189"/>
        <end position="212"/>
    </location>
</feature>
<evidence type="ECO:0000256" key="2">
    <source>
        <dbReference type="SAM" id="Phobius"/>
    </source>
</evidence>
<name>A0A5N1IM06_9BACT</name>
<dbReference type="GO" id="GO:0009060">
    <property type="term" value="P:aerobic respiration"/>
    <property type="evidence" value="ECO:0007669"/>
    <property type="project" value="InterPro"/>
</dbReference>
<dbReference type="AlphaFoldDB" id="A0A5N1IM06"/>
<organism evidence="4 5">
    <name type="scientific">Adhaeribacter soli</name>
    <dbReference type="NCBI Taxonomy" id="2607655"/>
    <lineage>
        <taxon>Bacteria</taxon>
        <taxon>Pseudomonadati</taxon>
        <taxon>Bacteroidota</taxon>
        <taxon>Cytophagia</taxon>
        <taxon>Cytophagales</taxon>
        <taxon>Hymenobacteraceae</taxon>
        <taxon>Adhaeribacter</taxon>
    </lineage>
</organism>
<feature type="transmembrane region" description="Helical" evidence="2">
    <location>
        <begin position="291"/>
        <end position="314"/>
    </location>
</feature>
<dbReference type="GO" id="GO:0004129">
    <property type="term" value="F:cytochrome-c oxidase activity"/>
    <property type="evidence" value="ECO:0007669"/>
    <property type="project" value="InterPro"/>
</dbReference>
<evidence type="ECO:0000313" key="5">
    <source>
        <dbReference type="Proteomes" id="UP000326570"/>
    </source>
</evidence>
<dbReference type="GO" id="GO:0020037">
    <property type="term" value="F:heme binding"/>
    <property type="evidence" value="ECO:0007669"/>
    <property type="project" value="InterPro"/>
</dbReference>
<keyword evidence="1" id="KW-0249">Electron transport</keyword>
<dbReference type="InterPro" id="IPR023616">
    <property type="entry name" value="Cyt_c_oxase-like_su1_dom"/>
</dbReference>
<keyword evidence="2" id="KW-1133">Transmembrane helix</keyword>
<accession>A0A5N1IM06</accession>
<dbReference type="Proteomes" id="UP000326570">
    <property type="component" value="Unassembled WGS sequence"/>
</dbReference>
<protein>
    <submittedName>
        <fullName evidence="4">Cbb3-type cytochrome c oxidase subunit I</fullName>
    </submittedName>
</protein>
<keyword evidence="2" id="KW-0472">Membrane</keyword>
<feature type="transmembrane region" description="Helical" evidence="2">
    <location>
        <begin position="326"/>
        <end position="348"/>
    </location>
</feature>
<dbReference type="InterPro" id="IPR036927">
    <property type="entry name" value="Cyt_c_oxase-like_su1_sf"/>
</dbReference>
<dbReference type="Gene3D" id="1.20.210.10">
    <property type="entry name" value="Cytochrome c oxidase-like, subunit I domain"/>
    <property type="match status" value="1"/>
</dbReference>
<feature type="transmembrane region" description="Helical" evidence="2">
    <location>
        <begin position="368"/>
        <end position="391"/>
    </location>
</feature>
<dbReference type="Pfam" id="PF00115">
    <property type="entry name" value="COX1"/>
    <property type="match status" value="1"/>
</dbReference>
<feature type="transmembrane region" description="Helical" evidence="2">
    <location>
        <begin position="52"/>
        <end position="71"/>
    </location>
</feature>
<comment type="caution">
    <text evidence="4">The sequence shown here is derived from an EMBL/GenBank/DDBJ whole genome shotgun (WGS) entry which is preliminary data.</text>
</comment>
<proteinExistence type="predicted"/>
<evidence type="ECO:0000313" key="4">
    <source>
        <dbReference type="EMBL" id="KAA9325684.1"/>
    </source>
</evidence>
<keyword evidence="5" id="KW-1185">Reference proteome</keyword>
<keyword evidence="1" id="KW-0679">Respiratory chain</keyword>
<dbReference type="PROSITE" id="PS50855">
    <property type="entry name" value="COX1"/>
    <property type="match status" value="1"/>
</dbReference>